<evidence type="ECO:0000259" key="3">
    <source>
        <dbReference type="Pfam" id="PF04967"/>
    </source>
</evidence>
<dbReference type="EMBL" id="AOJI01000022">
    <property type="protein sequence ID" value="EMA67763.1"/>
    <property type="molecule type" value="Genomic_DNA"/>
</dbReference>
<evidence type="ECO:0000313" key="6">
    <source>
        <dbReference type="Proteomes" id="UP000011575"/>
    </source>
</evidence>
<evidence type="ECO:0000313" key="5">
    <source>
        <dbReference type="EMBL" id="EMA67763.1"/>
    </source>
</evidence>
<sequence>MLSRGVHGGMRELVFALEYEPGCNRVADALAEHPDARVRSLSLHATADRLWRVDHATGSPAALDALESAFTDGDYYADCLASDDCGATQTTRVLDRTADTLILYSDWERTPRCASVPHIARAHLGEGVLFETRHEGRHYTWRLIHSGAGDVGAFFDDVRAAVGDCARTELLRTATATPDDSAGGRRGDAAELAPEQEAALRAAVEHGYYESPRAIDAGELAEHLDVPRSTLTYRLRRAEAKVITERFADEGLTSPTMGSR</sequence>
<feature type="domain" description="HVO-2928 N-terminal" evidence="4">
    <location>
        <begin position="12"/>
        <end position="177"/>
    </location>
</feature>
<dbReference type="Pfam" id="PF04967">
    <property type="entry name" value="HTH_10"/>
    <property type="match status" value="1"/>
</dbReference>
<dbReference type="InterPro" id="IPR056529">
    <property type="entry name" value="HVO_2928_N"/>
</dbReference>
<keyword evidence="1" id="KW-0805">Transcription regulation</keyword>
<dbReference type="PANTHER" id="PTHR34236">
    <property type="entry name" value="DIMETHYL SULFOXIDE REDUCTASE TRANSCRIPTIONAL ACTIVATOR"/>
    <property type="match status" value="1"/>
</dbReference>
<organism evidence="5 6">
    <name type="scientific">Halorubrum aidingense JCM 13560</name>
    <dbReference type="NCBI Taxonomy" id="1230454"/>
    <lineage>
        <taxon>Archaea</taxon>
        <taxon>Methanobacteriati</taxon>
        <taxon>Methanobacteriota</taxon>
        <taxon>Stenosarchaea group</taxon>
        <taxon>Halobacteria</taxon>
        <taxon>Halobacteriales</taxon>
        <taxon>Haloferacaceae</taxon>
        <taxon>Halorubrum</taxon>
    </lineage>
</organism>
<dbReference type="STRING" id="1230454.C461_08549"/>
<dbReference type="Proteomes" id="UP000011575">
    <property type="component" value="Unassembled WGS sequence"/>
</dbReference>
<evidence type="ECO:0000256" key="2">
    <source>
        <dbReference type="ARBA" id="ARBA00023163"/>
    </source>
</evidence>
<name>M0PD09_9EURY</name>
<evidence type="ECO:0000259" key="4">
    <source>
        <dbReference type="Pfam" id="PF24281"/>
    </source>
</evidence>
<comment type="caution">
    <text evidence="5">The sequence shown here is derived from an EMBL/GenBank/DDBJ whole genome shotgun (WGS) entry which is preliminary data.</text>
</comment>
<keyword evidence="6" id="KW-1185">Reference proteome</keyword>
<protein>
    <submittedName>
        <fullName evidence="5">Transcription regulator</fullName>
    </submittedName>
</protein>
<proteinExistence type="predicted"/>
<dbReference type="PANTHER" id="PTHR34236:SF1">
    <property type="entry name" value="DIMETHYL SULFOXIDE REDUCTASE TRANSCRIPTIONAL ACTIVATOR"/>
    <property type="match status" value="1"/>
</dbReference>
<dbReference type="AlphaFoldDB" id="M0PD09"/>
<dbReference type="PATRIC" id="fig|1230454.4.peg.1729"/>
<keyword evidence="2" id="KW-0804">Transcription</keyword>
<evidence type="ECO:0000256" key="1">
    <source>
        <dbReference type="ARBA" id="ARBA00023015"/>
    </source>
</evidence>
<feature type="domain" description="HTH bat-type" evidence="3">
    <location>
        <begin position="192"/>
        <end position="244"/>
    </location>
</feature>
<gene>
    <name evidence="5" type="ORF">C461_08549</name>
</gene>
<dbReference type="Pfam" id="PF24281">
    <property type="entry name" value="HVO_2928_N"/>
    <property type="match status" value="1"/>
</dbReference>
<reference evidence="5 6" key="1">
    <citation type="journal article" date="2014" name="PLoS Genet.">
        <title>Phylogenetically driven sequencing of extremely halophilic archaea reveals strategies for static and dynamic osmo-response.</title>
        <authorList>
            <person name="Becker E.A."/>
            <person name="Seitzer P.M."/>
            <person name="Tritt A."/>
            <person name="Larsen D."/>
            <person name="Krusor M."/>
            <person name="Yao A.I."/>
            <person name="Wu D."/>
            <person name="Madern D."/>
            <person name="Eisen J.A."/>
            <person name="Darling A.E."/>
            <person name="Facciotti M.T."/>
        </authorList>
    </citation>
    <scope>NUCLEOTIDE SEQUENCE [LARGE SCALE GENOMIC DNA]</scope>
    <source>
        <strain evidence="5 6">JCM 13560</strain>
    </source>
</reference>
<dbReference type="InterPro" id="IPR007050">
    <property type="entry name" value="HTH_bacterioopsin"/>
</dbReference>
<accession>M0PD09</accession>